<dbReference type="PANTHER" id="PTHR31197:SF5">
    <property type="entry name" value="OS01G0612600 PROTEIN"/>
    <property type="match status" value="1"/>
</dbReference>
<dbReference type="EMBL" id="KV003896">
    <property type="protein sequence ID" value="KZV36420.1"/>
    <property type="molecule type" value="Genomic_DNA"/>
</dbReference>
<evidence type="ECO:0000256" key="1">
    <source>
        <dbReference type="SAM" id="MobiDB-lite"/>
    </source>
</evidence>
<proteinExistence type="predicted"/>
<name>A0A2Z7BW37_9LAMI</name>
<evidence type="ECO:0000313" key="3">
    <source>
        <dbReference type="Proteomes" id="UP000250235"/>
    </source>
</evidence>
<feature type="region of interest" description="Disordered" evidence="1">
    <location>
        <begin position="1"/>
        <end position="28"/>
    </location>
</feature>
<dbReference type="Pfam" id="PF07800">
    <property type="entry name" value="DUF1644"/>
    <property type="match status" value="1"/>
</dbReference>
<organism evidence="2 3">
    <name type="scientific">Dorcoceras hygrometricum</name>
    <dbReference type="NCBI Taxonomy" id="472368"/>
    <lineage>
        <taxon>Eukaryota</taxon>
        <taxon>Viridiplantae</taxon>
        <taxon>Streptophyta</taxon>
        <taxon>Embryophyta</taxon>
        <taxon>Tracheophyta</taxon>
        <taxon>Spermatophyta</taxon>
        <taxon>Magnoliopsida</taxon>
        <taxon>eudicotyledons</taxon>
        <taxon>Gunneridae</taxon>
        <taxon>Pentapetalae</taxon>
        <taxon>asterids</taxon>
        <taxon>lamiids</taxon>
        <taxon>Lamiales</taxon>
        <taxon>Gesneriaceae</taxon>
        <taxon>Didymocarpoideae</taxon>
        <taxon>Trichosporeae</taxon>
        <taxon>Loxocarpinae</taxon>
        <taxon>Dorcoceras</taxon>
    </lineage>
</organism>
<dbReference type="Proteomes" id="UP000250235">
    <property type="component" value="Unassembled WGS sequence"/>
</dbReference>
<reference evidence="2 3" key="1">
    <citation type="journal article" date="2015" name="Proc. Natl. Acad. Sci. U.S.A.">
        <title>The resurrection genome of Boea hygrometrica: A blueprint for survival of dehydration.</title>
        <authorList>
            <person name="Xiao L."/>
            <person name="Yang G."/>
            <person name="Zhang L."/>
            <person name="Yang X."/>
            <person name="Zhao S."/>
            <person name="Ji Z."/>
            <person name="Zhou Q."/>
            <person name="Hu M."/>
            <person name="Wang Y."/>
            <person name="Chen M."/>
            <person name="Xu Y."/>
            <person name="Jin H."/>
            <person name="Xiao X."/>
            <person name="Hu G."/>
            <person name="Bao F."/>
            <person name="Hu Y."/>
            <person name="Wan P."/>
            <person name="Li L."/>
            <person name="Deng X."/>
            <person name="Kuang T."/>
            <person name="Xiang C."/>
            <person name="Zhu J.K."/>
            <person name="Oliver M.J."/>
            <person name="He Y."/>
        </authorList>
    </citation>
    <scope>NUCLEOTIDE SEQUENCE [LARGE SCALE GENOMIC DNA]</scope>
    <source>
        <strain evidence="3">cv. XS01</strain>
    </source>
</reference>
<sequence length="398" mass="45767">MPKRRDRSLSFDRSRLSPYPYQSSSTSLIEENAENMKEWENTRCPVCMEHPHNAILLICSSHEKGCHPFMCDTSYRHSNCFDQFQKSFAETSDVSQTPDDVQNSESPLATAVSPLAVSDLESAHSQEDLLLVADVPVESPVKPKLVCPLCRGLITGWTVMESARRFMNSKSRSCACETCDFSGPYHDLRKHARLVHPLVRPTDTDPERQRNWRRLERQRDLGDLISTLQSSIGEDMADGRTLTIDDGGWLTVFFLVRFTRPPSTSTAPSQLAVRRRRPSRRLWGETIDGTLDSREVDVEPSHIERILPRRYVRRRFQNQENVAHDSRNNELESSRSGQRSPRFYVRRRLHNQETVAPDSRNEVEPPESGQSFPRLYVRRRRHNQESVRESGDESSDSG</sequence>
<protein>
    <submittedName>
        <fullName evidence="2">Uncharacterized protein</fullName>
    </submittedName>
</protein>
<evidence type="ECO:0000313" key="2">
    <source>
        <dbReference type="EMBL" id="KZV36420.1"/>
    </source>
</evidence>
<dbReference type="PANTHER" id="PTHR31197">
    <property type="entry name" value="OS01G0612600 PROTEIN"/>
    <property type="match status" value="1"/>
</dbReference>
<dbReference type="OrthoDB" id="1921166at2759"/>
<accession>A0A2Z7BW37</accession>
<dbReference type="AlphaFoldDB" id="A0A2Z7BW37"/>
<gene>
    <name evidence="2" type="ORF">F511_22893</name>
</gene>
<keyword evidence="3" id="KW-1185">Reference proteome</keyword>
<dbReference type="InterPro" id="IPR012866">
    <property type="entry name" value="DUF1644"/>
</dbReference>
<feature type="compositionally biased region" description="Basic and acidic residues" evidence="1">
    <location>
        <begin position="322"/>
        <end position="333"/>
    </location>
</feature>
<feature type="region of interest" description="Disordered" evidence="1">
    <location>
        <begin position="319"/>
        <end position="398"/>
    </location>
</feature>